<dbReference type="RefSeq" id="WP_257497714.1">
    <property type="nucleotide sequence ID" value="NZ_JANKBI010000024.1"/>
</dbReference>
<keyword evidence="2" id="KW-0645">Protease</keyword>
<dbReference type="PANTHER" id="PTHR46112">
    <property type="entry name" value="AMINOPEPTIDASE"/>
    <property type="match status" value="1"/>
</dbReference>
<dbReference type="InterPro" id="IPR050659">
    <property type="entry name" value="Peptidase_M24B"/>
</dbReference>
<accession>A0AB73T3B8</accession>
<dbReference type="AlphaFoldDB" id="A0AB73T3B8"/>
<feature type="domain" description="Peptidase M24" evidence="1">
    <location>
        <begin position="165"/>
        <end position="367"/>
    </location>
</feature>
<keyword evidence="3" id="KW-1185">Reference proteome</keyword>
<dbReference type="Proteomes" id="UP000245412">
    <property type="component" value="Unassembled WGS sequence"/>
</dbReference>
<dbReference type="SUPFAM" id="SSF55920">
    <property type="entry name" value="Creatinase/aminopeptidase"/>
    <property type="match status" value="1"/>
</dbReference>
<dbReference type="InterPro" id="IPR000994">
    <property type="entry name" value="Pept_M24"/>
</dbReference>
<dbReference type="InterPro" id="IPR036005">
    <property type="entry name" value="Creatinase/aminopeptidase-like"/>
</dbReference>
<comment type="caution">
    <text evidence="2">The sequence shown here is derived from an EMBL/GenBank/DDBJ whole genome shotgun (WGS) entry which is preliminary data.</text>
</comment>
<dbReference type="GO" id="GO:0004177">
    <property type="term" value="F:aminopeptidase activity"/>
    <property type="evidence" value="ECO:0007669"/>
    <property type="project" value="UniProtKB-KW"/>
</dbReference>
<evidence type="ECO:0000313" key="3">
    <source>
        <dbReference type="Proteomes" id="UP000245412"/>
    </source>
</evidence>
<evidence type="ECO:0000313" key="2">
    <source>
        <dbReference type="EMBL" id="PWJ75169.1"/>
    </source>
</evidence>
<organism evidence="2 3">
    <name type="scientific">Murimonas intestini</name>
    <dbReference type="NCBI Taxonomy" id="1337051"/>
    <lineage>
        <taxon>Bacteria</taxon>
        <taxon>Bacillati</taxon>
        <taxon>Bacillota</taxon>
        <taxon>Clostridia</taxon>
        <taxon>Lachnospirales</taxon>
        <taxon>Lachnospiraceae</taxon>
        <taxon>Murimonas</taxon>
    </lineage>
</organism>
<keyword evidence="2" id="KW-0378">Hydrolase</keyword>
<name>A0AB73T3B8_9FIRM</name>
<dbReference type="PANTHER" id="PTHR46112:SF2">
    <property type="entry name" value="XAA-PRO AMINOPEPTIDASE P-RELATED"/>
    <property type="match status" value="1"/>
</dbReference>
<dbReference type="Pfam" id="PF00557">
    <property type="entry name" value="Peptidase_M24"/>
    <property type="match status" value="1"/>
</dbReference>
<reference evidence="2 3" key="1">
    <citation type="submission" date="2018-05" db="EMBL/GenBank/DDBJ databases">
        <authorList>
            <person name="Goeker M."/>
            <person name="Huntemann M."/>
            <person name="Clum A."/>
            <person name="Pillay M."/>
            <person name="Palaniappan K."/>
            <person name="Varghese N."/>
            <person name="Mikhailova N."/>
            <person name="Stamatis D."/>
            <person name="Reddy T."/>
            <person name="Daum C."/>
            <person name="Shapiro N."/>
            <person name="Ivanova N."/>
            <person name="Kyrpides N."/>
            <person name="Woyke T."/>
        </authorList>
    </citation>
    <scope>NUCLEOTIDE SEQUENCE [LARGE SCALE GENOMIC DNA]</scope>
    <source>
        <strain evidence="2 3">DSM 26524</strain>
    </source>
</reference>
<protein>
    <submittedName>
        <fullName evidence="2">Xaa-Pro aminopeptidase</fullName>
    </submittedName>
</protein>
<evidence type="ECO:0000259" key="1">
    <source>
        <dbReference type="Pfam" id="PF00557"/>
    </source>
</evidence>
<keyword evidence="2" id="KW-0031">Aminopeptidase</keyword>
<dbReference type="Gene3D" id="3.40.350.10">
    <property type="entry name" value="Creatinase/prolidase N-terminal domain"/>
    <property type="match status" value="1"/>
</dbReference>
<dbReference type="Gene3D" id="3.90.230.10">
    <property type="entry name" value="Creatinase/methionine aminopeptidase superfamily"/>
    <property type="match status" value="1"/>
</dbReference>
<dbReference type="InterPro" id="IPR029149">
    <property type="entry name" value="Creatin/AminoP/Spt16_N"/>
</dbReference>
<dbReference type="EMBL" id="QGGY01000007">
    <property type="protein sequence ID" value="PWJ75169.1"/>
    <property type="molecule type" value="Genomic_DNA"/>
</dbReference>
<proteinExistence type="predicted"/>
<gene>
    <name evidence="2" type="ORF">C7383_107176</name>
</gene>
<sequence>MDVKEQEKERDYNVSGQARQRDYSMLGLDGQKWEGTVLLTGEADIFYFTGFYTTARRPKQIGMTAVILASGVKKFVYPRKWQGQIEEQELSGLGEPVPYENTKEAYLETLTELLRREDMSLLWIVYDQTDLPTYLALRPLARMIKDIGPKMAELRLIKSQDEIRRIKQAAAIASDAMEYAKTFLRAGITELEAAAEIEYHMRRNGSDGVPFTMKLISGQRSAVVTRVPENKRIKRGDLVLLDFGAKYLGYSSDWTRTFCISECTKEQRSLYELVRYMESECIKMVRPDLPMQELIKKAADIAAGHPYGKYFNPHLGHSVGITSHEWPTIDENVSGRLQENMVITIEPGVYVPGLGGVRIEDEVLVTERGYEILTGLKEETFVLS</sequence>